<dbReference type="NCBIfam" id="TIGR01730">
    <property type="entry name" value="RND_mfp"/>
    <property type="match status" value="1"/>
</dbReference>
<sequence>MTVAKGGVLARIDDTPFKLAVQEASADLVQTQATLARVRRDVERNRRLTQSGAIASADFDALETQYVNAQAQVRAAQSRLDRSRNDLSYTALTAPAAGTVALVQAEAGQVVAAGTPILRLARSGENEIQVDVPESRIGQITQAQQAVVRLLSLPAVELAGTVREVATVADPATRTYRVRIGLPELPAAARLGMTASVRFDAAQYGLHLQLPITALIQQGGQTGVWVLPDGAQQLVLRPVSLAAMDTDTITIADGVAPGERVVVAGVHRLDTNMTVQPWDGRLP</sequence>
<dbReference type="Gene3D" id="2.40.30.170">
    <property type="match status" value="1"/>
</dbReference>
<dbReference type="InterPro" id="IPR058792">
    <property type="entry name" value="Beta-barrel_RND_2"/>
</dbReference>
<organism evidence="5 6">
    <name type="scientific">Plasticicumulans acidivorans</name>
    <dbReference type="NCBI Taxonomy" id="886464"/>
    <lineage>
        <taxon>Bacteria</taxon>
        <taxon>Pseudomonadati</taxon>
        <taxon>Pseudomonadota</taxon>
        <taxon>Gammaproteobacteria</taxon>
        <taxon>Candidatus Competibacteraceae</taxon>
        <taxon>Plasticicumulans</taxon>
    </lineage>
</organism>
<keyword evidence="6" id="KW-1185">Reference proteome</keyword>
<comment type="similarity">
    <text evidence="1">Belongs to the membrane fusion protein (MFP) (TC 8.A.1) family.</text>
</comment>
<dbReference type="GO" id="GO:0015562">
    <property type="term" value="F:efflux transmembrane transporter activity"/>
    <property type="evidence" value="ECO:0007669"/>
    <property type="project" value="TreeGrafter"/>
</dbReference>
<dbReference type="Gene3D" id="2.40.420.20">
    <property type="match status" value="1"/>
</dbReference>
<feature type="domain" description="CusB-like beta-barrel" evidence="4">
    <location>
        <begin position="128"/>
        <end position="202"/>
    </location>
</feature>
<proteinExistence type="inferred from homology"/>
<evidence type="ECO:0000313" key="5">
    <source>
        <dbReference type="EMBL" id="PWV63470.1"/>
    </source>
</evidence>
<evidence type="ECO:0000256" key="1">
    <source>
        <dbReference type="ARBA" id="ARBA00009477"/>
    </source>
</evidence>
<feature type="domain" description="Multidrug resistance protein MdtA-like alpha-helical hairpin" evidence="3">
    <location>
        <begin position="21"/>
        <end position="90"/>
    </location>
</feature>
<dbReference type="PANTHER" id="PTHR30469:SF15">
    <property type="entry name" value="HLYD FAMILY OF SECRETION PROTEINS"/>
    <property type="match status" value="1"/>
</dbReference>
<dbReference type="Pfam" id="PF25876">
    <property type="entry name" value="HH_MFP_RND"/>
    <property type="match status" value="1"/>
</dbReference>
<protein>
    <submittedName>
        <fullName evidence="5">Multidrug efflux system membrane fusion protein</fullName>
    </submittedName>
</protein>
<dbReference type="Proteomes" id="UP000246569">
    <property type="component" value="Unassembled WGS sequence"/>
</dbReference>
<keyword evidence="2" id="KW-0175">Coiled coil</keyword>
<name>A0A317MXK6_9GAMM</name>
<reference evidence="5 6" key="1">
    <citation type="submission" date="2018-05" db="EMBL/GenBank/DDBJ databases">
        <title>Genomic Encyclopedia of Type Strains, Phase IV (KMG-IV): sequencing the most valuable type-strain genomes for metagenomic binning, comparative biology and taxonomic classification.</title>
        <authorList>
            <person name="Goeker M."/>
        </authorList>
    </citation>
    <scope>NUCLEOTIDE SEQUENCE [LARGE SCALE GENOMIC DNA]</scope>
    <source>
        <strain evidence="5 6">DSM 23606</strain>
    </source>
</reference>
<evidence type="ECO:0000256" key="2">
    <source>
        <dbReference type="SAM" id="Coils"/>
    </source>
</evidence>
<dbReference type="EMBL" id="QGTJ01000003">
    <property type="protein sequence ID" value="PWV63470.1"/>
    <property type="molecule type" value="Genomic_DNA"/>
</dbReference>
<accession>A0A317MXK6</accession>
<evidence type="ECO:0000259" key="3">
    <source>
        <dbReference type="Pfam" id="PF25876"/>
    </source>
</evidence>
<dbReference type="InterPro" id="IPR058624">
    <property type="entry name" value="MdtA-like_HH"/>
</dbReference>
<dbReference type="SUPFAM" id="SSF111369">
    <property type="entry name" value="HlyD-like secretion proteins"/>
    <property type="match status" value="1"/>
</dbReference>
<dbReference type="GO" id="GO:1990281">
    <property type="term" value="C:efflux pump complex"/>
    <property type="evidence" value="ECO:0007669"/>
    <property type="project" value="TreeGrafter"/>
</dbReference>
<gene>
    <name evidence="5" type="ORF">C7443_103400</name>
</gene>
<dbReference type="AlphaFoldDB" id="A0A317MXK6"/>
<feature type="coiled-coil region" evidence="2">
    <location>
        <begin position="21"/>
        <end position="86"/>
    </location>
</feature>
<evidence type="ECO:0000259" key="4">
    <source>
        <dbReference type="Pfam" id="PF25954"/>
    </source>
</evidence>
<evidence type="ECO:0000313" key="6">
    <source>
        <dbReference type="Proteomes" id="UP000246569"/>
    </source>
</evidence>
<dbReference type="InterPro" id="IPR006143">
    <property type="entry name" value="RND_pump_MFP"/>
</dbReference>
<comment type="caution">
    <text evidence="5">The sequence shown here is derived from an EMBL/GenBank/DDBJ whole genome shotgun (WGS) entry which is preliminary data.</text>
</comment>
<dbReference type="Pfam" id="PF25954">
    <property type="entry name" value="Beta-barrel_RND_2"/>
    <property type="match status" value="1"/>
</dbReference>
<dbReference type="PANTHER" id="PTHR30469">
    <property type="entry name" value="MULTIDRUG RESISTANCE PROTEIN MDTA"/>
    <property type="match status" value="1"/>
</dbReference>
<dbReference type="Gene3D" id="2.40.50.100">
    <property type="match status" value="1"/>
</dbReference>
<dbReference type="Gene3D" id="1.10.287.470">
    <property type="entry name" value="Helix hairpin bin"/>
    <property type="match status" value="1"/>
</dbReference>